<evidence type="ECO:0000313" key="3">
    <source>
        <dbReference type="Proteomes" id="UP000261704"/>
    </source>
</evidence>
<keyword evidence="3" id="KW-1185">Reference proteome</keyword>
<reference evidence="2 3" key="1">
    <citation type="submission" date="2018-09" db="EMBL/GenBank/DDBJ databases">
        <title>Profundibacter amoris BAR1 gen. nov., sp. nov., a new member of the Roseobacter clade isolated at Lokis Castle Vent Field on the Arctic Mid-Oceanic Ridge.</title>
        <authorList>
            <person name="Le Moine Bauer S."/>
            <person name="Sjoeberg A.G."/>
            <person name="L'Haridon S."/>
            <person name="Stokke R."/>
            <person name="Roalkvam I."/>
            <person name="Steen I.H."/>
            <person name="Dahle H."/>
        </authorList>
    </citation>
    <scope>NUCLEOTIDE SEQUENCE [LARGE SCALE GENOMIC DNA]</scope>
    <source>
        <strain evidence="2 3">BAR1</strain>
    </source>
</reference>
<accession>A0A347UEU1</accession>
<evidence type="ECO:0000313" key="2">
    <source>
        <dbReference type="EMBL" id="AXX97369.1"/>
    </source>
</evidence>
<gene>
    <name evidence="2" type="ORF">BAR1_05145</name>
</gene>
<sequence>MIKFTKLTTVVAVALVAMPAMAQNVQSPSKGLYRLIDNSDGYFNVRDNVVMIEGEDDIKACRFGLTPEFFAAYGAGDAAGIEVNQPEVVCASITEFNVVDTAAEINDTAELYNFIDNSEAYVNVTQNIVMIEGESDIEFCHFDLSDEYFAAVAGNDDAAMAANQPKVTCVPFADVSK</sequence>
<dbReference type="EMBL" id="CP032125">
    <property type="protein sequence ID" value="AXX97369.1"/>
    <property type="molecule type" value="Genomic_DNA"/>
</dbReference>
<dbReference type="AlphaFoldDB" id="A0A347UEU1"/>
<dbReference type="OrthoDB" id="9844630at2"/>
<proteinExistence type="predicted"/>
<protein>
    <submittedName>
        <fullName evidence="2">Uncharacterized protein</fullName>
    </submittedName>
</protein>
<keyword evidence="1" id="KW-0732">Signal</keyword>
<organism evidence="2 3">
    <name type="scientific">Profundibacter amoris</name>
    <dbReference type="NCBI Taxonomy" id="2171755"/>
    <lineage>
        <taxon>Bacteria</taxon>
        <taxon>Pseudomonadati</taxon>
        <taxon>Pseudomonadota</taxon>
        <taxon>Alphaproteobacteria</taxon>
        <taxon>Rhodobacterales</taxon>
        <taxon>Paracoccaceae</taxon>
        <taxon>Profundibacter</taxon>
    </lineage>
</organism>
<evidence type="ECO:0000256" key="1">
    <source>
        <dbReference type="SAM" id="SignalP"/>
    </source>
</evidence>
<dbReference type="RefSeq" id="WP_118942026.1">
    <property type="nucleotide sequence ID" value="NZ_CP032125.1"/>
</dbReference>
<feature type="chain" id="PRO_5017030714" evidence="1">
    <location>
        <begin position="23"/>
        <end position="177"/>
    </location>
</feature>
<dbReference type="KEGG" id="pamo:BAR1_05145"/>
<name>A0A347UEU1_9RHOB</name>
<dbReference type="Proteomes" id="UP000261704">
    <property type="component" value="Chromosome"/>
</dbReference>
<feature type="signal peptide" evidence="1">
    <location>
        <begin position="1"/>
        <end position="22"/>
    </location>
</feature>